<dbReference type="Gene3D" id="3.30.300.130">
    <property type="entry name" value="Fe-S cluster assembly (FSCA)"/>
    <property type="match status" value="1"/>
</dbReference>
<dbReference type="InterPro" id="IPR034904">
    <property type="entry name" value="FSCA_dom_sf"/>
</dbReference>
<dbReference type="InterPro" id="IPR002744">
    <property type="entry name" value="MIP18-like"/>
</dbReference>
<organism evidence="2 3">
    <name type="scientific">candidate division TA06 bacterium</name>
    <dbReference type="NCBI Taxonomy" id="2250710"/>
    <lineage>
        <taxon>Bacteria</taxon>
        <taxon>Bacteria division TA06</taxon>
    </lineage>
</organism>
<evidence type="ECO:0000259" key="1">
    <source>
        <dbReference type="Pfam" id="PF01883"/>
    </source>
</evidence>
<feature type="domain" description="MIP18 family-like" evidence="1">
    <location>
        <begin position="4"/>
        <end position="79"/>
    </location>
</feature>
<evidence type="ECO:0000313" key="2">
    <source>
        <dbReference type="EMBL" id="RKX65012.1"/>
    </source>
</evidence>
<accession>A0A660S5L2</accession>
<dbReference type="Pfam" id="PF01883">
    <property type="entry name" value="FeS_assembly_P"/>
    <property type="match status" value="1"/>
</dbReference>
<proteinExistence type="predicted"/>
<dbReference type="PANTHER" id="PTHR42831">
    <property type="entry name" value="FE-S PROTEIN MATURATION AUXILIARY FACTOR YITW"/>
    <property type="match status" value="1"/>
</dbReference>
<dbReference type="EMBL" id="QNBC01000116">
    <property type="protein sequence ID" value="RKX65012.1"/>
    <property type="molecule type" value="Genomic_DNA"/>
</dbReference>
<gene>
    <name evidence="2" type="ORF">DRP44_07200</name>
</gene>
<name>A0A660S5L2_UNCT6</name>
<dbReference type="SUPFAM" id="SSF117916">
    <property type="entry name" value="Fe-S cluster assembly (FSCA) domain-like"/>
    <property type="match status" value="1"/>
</dbReference>
<reference evidence="2 3" key="1">
    <citation type="submission" date="2018-06" db="EMBL/GenBank/DDBJ databases">
        <title>Extensive metabolic versatility and redundancy in microbially diverse, dynamic hydrothermal sediments.</title>
        <authorList>
            <person name="Dombrowski N."/>
            <person name="Teske A."/>
            <person name="Baker B.J."/>
        </authorList>
    </citation>
    <scope>NUCLEOTIDE SEQUENCE [LARGE SCALE GENOMIC DNA]</scope>
    <source>
        <strain evidence="2">B35_G9</strain>
    </source>
</reference>
<evidence type="ECO:0000313" key="3">
    <source>
        <dbReference type="Proteomes" id="UP000282321"/>
    </source>
</evidence>
<dbReference type="InterPro" id="IPR052339">
    <property type="entry name" value="Fe-S_Maturation_MIP18"/>
</dbReference>
<dbReference type="Proteomes" id="UP000282321">
    <property type="component" value="Unassembled WGS sequence"/>
</dbReference>
<dbReference type="PANTHER" id="PTHR42831:SF1">
    <property type="entry name" value="FE-S PROTEIN MATURATION AUXILIARY FACTOR YITW"/>
    <property type="match status" value="1"/>
</dbReference>
<dbReference type="AlphaFoldDB" id="A0A660S5L2"/>
<comment type="caution">
    <text evidence="2">The sequence shown here is derived from an EMBL/GenBank/DDBJ whole genome shotgun (WGS) entry which is preliminary data.</text>
</comment>
<sequence>MSLREKIIDKLKTIEDPEVHTDVLSLKLVYDLNVDEENKTVSLKFKPTVPNCPIGVQLAINLKRNLMEVEGVKKINVEVTDFIMAEQANEYLKMLDENK</sequence>
<protein>
    <submittedName>
        <fullName evidence="2">Metal-sulfur cluster assembly factor</fullName>
    </submittedName>
</protein>